<keyword evidence="3" id="KW-0547">Nucleotide-binding</keyword>
<comment type="caution">
    <text evidence="12">The sequence shown here is derived from an EMBL/GenBank/DDBJ whole genome shotgun (WGS) entry which is preliminary data.</text>
</comment>
<evidence type="ECO:0000259" key="10">
    <source>
        <dbReference type="PROSITE" id="PS50893"/>
    </source>
</evidence>
<dbReference type="Pfam" id="PF00005">
    <property type="entry name" value="ABC_tran"/>
    <property type="match status" value="1"/>
</dbReference>
<dbReference type="Gene3D" id="1.20.1560.10">
    <property type="entry name" value="ABC transporter type 1, transmembrane domain"/>
    <property type="match status" value="1"/>
</dbReference>
<dbReference type="PANTHER" id="PTHR43394:SF1">
    <property type="entry name" value="ATP-BINDING CASSETTE SUB-FAMILY B MEMBER 10, MITOCHONDRIAL"/>
    <property type="match status" value="1"/>
</dbReference>
<keyword evidence="13" id="KW-1185">Reference proteome</keyword>
<dbReference type="SMART" id="SM00382">
    <property type="entry name" value="AAA"/>
    <property type="match status" value="1"/>
</dbReference>
<evidence type="ECO:0000256" key="3">
    <source>
        <dbReference type="ARBA" id="ARBA00022741"/>
    </source>
</evidence>
<evidence type="ECO:0000256" key="4">
    <source>
        <dbReference type="ARBA" id="ARBA00022840"/>
    </source>
</evidence>
<name>A0AAD6CY01_9EURO</name>
<comment type="subcellular location">
    <subcellularLocation>
        <location evidence="1">Membrane</location>
        <topology evidence="1">Multi-pass membrane protein</topology>
    </subcellularLocation>
</comment>
<organism evidence="12 13">
    <name type="scientific">Penicillium frequentans</name>
    <dbReference type="NCBI Taxonomy" id="3151616"/>
    <lineage>
        <taxon>Eukaryota</taxon>
        <taxon>Fungi</taxon>
        <taxon>Dikarya</taxon>
        <taxon>Ascomycota</taxon>
        <taxon>Pezizomycotina</taxon>
        <taxon>Eurotiomycetes</taxon>
        <taxon>Eurotiomycetidae</taxon>
        <taxon>Eurotiales</taxon>
        <taxon>Aspergillaceae</taxon>
        <taxon>Penicillium</taxon>
    </lineage>
</organism>
<evidence type="ECO:0000256" key="2">
    <source>
        <dbReference type="ARBA" id="ARBA00022692"/>
    </source>
</evidence>
<keyword evidence="9" id="KW-0732">Signal</keyword>
<dbReference type="PROSITE" id="PS50929">
    <property type="entry name" value="ABC_TM1F"/>
    <property type="match status" value="1"/>
</dbReference>
<dbReference type="Proteomes" id="UP001220324">
    <property type="component" value="Unassembled WGS sequence"/>
</dbReference>
<dbReference type="GO" id="GO:0005524">
    <property type="term" value="F:ATP binding"/>
    <property type="evidence" value="ECO:0007669"/>
    <property type="project" value="UniProtKB-KW"/>
</dbReference>
<evidence type="ECO:0000259" key="11">
    <source>
        <dbReference type="PROSITE" id="PS50929"/>
    </source>
</evidence>
<feature type="transmembrane region" description="Helical" evidence="8">
    <location>
        <begin position="257"/>
        <end position="279"/>
    </location>
</feature>
<dbReference type="InterPro" id="IPR036640">
    <property type="entry name" value="ABC1_TM_sf"/>
</dbReference>
<evidence type="ECO:0000256" key="6">
    <source>
        <dbReference type="ARBA" id="ARBA00023136"/>
    </source>
</evidence>
<keyword evidence="6 8" id="KW-0472">Membrane</keyword>
<dbReference type="PROSITE" id="PS50893">
    <property type="entry name" value="ABC_TRANSPORTER_2"/>
    <property type="match status" value="1"/>
</dbReference>
<dbReference type="InterPro" id="IPR027417">
    <property type="entry name" value="P-loop_NTPase"/>
</dbReference>
<feature type="signal peptide" evidence="9">
    <location>
        <begin position="1"/>
        <end position="18"/>
    </location>
</feature>
<feature type="domain" description="ABC transporter" evidence="10">
    <location>
        <begin position="461"/>
        <end position="697"/>
    </location>
</feature>
<keyword evidence="4" id="KW-0067">ATP-binding</keyword>
<dbReference type="GO" id="GO:0016020">
    <property type="term" value="C:membrane"/>
    <property type="evidence" value="ECO:0007669"/>
    <property type="project" value="UniProtKB-SubCell"/>
</dbReference>
<dbReference type="SUPFAM" id="SSF52540">
    <property type="entry name" value="P-loop containing nucleoside triphosphate hydrolases"/>
    <property type="match status" value="1"/>
</dbReference>
<dbReference type="AlphaFoldDB" id="A0AAD6CY01"/>
<dbReference type="GO" id="GO:0016887">
    <property type="term" value="F:ATP hydrolysis activity"/>
    <property type="evidence" value="ECO:0007669"/>
    <property type="project" value="InterPro"/>
</dbReference>
<proteinExistence type="predicted"/>
<feature type="chain" id="PRO_5041968030" description="ABC multidrug transporter MDR2" evidence="9">
    <location>
        <begin position="19"/>
        <end position="701"/>
    </location>
</feature>
<reference evidence="12 13" key="1">
    <citation type="journal article" date="2023" name="IMA Fungus">
        <title>Comparative genomic study of the Penicillium genus elucidates a diverse pangenome and 15 lateral gene transfer events.</title>
        <authorList>
            <person name="Petersen C."/>
            <person name="Sorensen T."/>
            <person name="Nielsen M.R."/>
            <person name="Sondergaard T.E."/>
            <person name="Sorensen J.L."/>
            <person name="Fitzpatrick D.A."/>
            <person name="Frisvad J.C."/>
            <person name="Nielsen K.L."/>
        </authorList>
    </citation>
    <scope>NUCLEOTIDE SEQUENCE [LARGE SCALE GENOMIC DNA]</scope>
    <source>
        <strain evidence="12 13">IBT 35679</strain>
    </source>
</reference>
<dbReference type="EMBL" id="JAQIZZ010000004">
    <property type="protein sequence ID" value="KAJ5544073.1"/>
    <property type="molecule type" value="Genomic_DNA"/>
</dbReference>
<sequence length="701" mass="78712">MNSRDFLLLVTLATCVSSFLEVAIGGCWLGSFSTPLMPILCAVALLYRPALRCSLASICITTISVEYAANLLHRKLYVITALIIRLLPLMLWMCLKASYLVMTHLKRRCTGLPYLHTAGPEDSSLDSVKQFSVLLPFLIPRANRRLQIWMTIRLLCIVASNVMEVLAPHGIGIFLDESSNHARESGLITWTGLYFLAKRGVHVFDRLSDGIVATFWVGQMRKAAFSHTLSLSLDFHAQNDVTEIKAIVAKAESLNGLLNILIVEFFRILLSLIIACFTLHAKFGPFICFLAVFGSLFCMVADVYLFRGNSNESESKRHRASTALERAMIQALENIVTVELYNRRRYHNDVYGDANDSHLESESRWAQAAIYRSTALETMQAAILFALSMILTKCGTSRGDIVFITLYWREVTRHLSRLPSHYGKLQIKFAETKRLVAHFNLRPTITDSMGATEISDIHGQLSFSQVSFSYPGQEVDPGQEVVALKDVSLSIQPRTIVALVGPSGCGKSTVLQLMLRFYDIDSGSITIDSHDIKAFLLESLRETITMVSAGHRLFQHWSIRQNLKYADFDISDDEMFEACRSAKIDDEIQNLPGQYESLIGNLSEGQKQRIAIAKALIRKPRILVLDEPTSYLDAENEAGIFEMLRNLNRTVIMSANRLSAVNKVDQIIVLQKGRTTESGKHTELMEITGGAYRRLYDEWSK</sequence>
<dbReference type="Gene3D" id="3.40.50.300">
    <property type="entry name" value="P-loop containing nucleotide triphosphate hydrolases"/>
    <property type="match status" value="1"/>
</dbReference>
<evidence type="ECO:0000256" key="1">
    <source>
        <dbReference type="ARBA" id="ARBA00004141"/>
    </source>
</evidence>
<feature type="transmembrane region" description="Helical" evidence="8">
    <location>
        <begin position="154"/>
        <end position="175"/>
    </location>
</feature>
<dbReference type="InterPro" id="IPR011527">
    <property type="entry name" value="ABC1_TM_dom"/>
</dbReference>
<dbReference type="GO" id="GO:0015421">
    <property type="term" value="F:ABC-type oligopeptide transporter activity"/>
    <property type="evidence" value="ECO:0007669"/>
    <property type="project" value="TreeGrafter"/>
</dbReference>
<accession>A0AAD6CY01</accession>
<evidence type="ECO:0000313" key="13">
    <source>
        <dbReference type="Proteomes" id="UP001220324"/>
    </source>
</evidence>
<feature type="transmembrane region" description="Helical" evidence="8">
    <location>
        <begin position="78"/>
        <end position="102"/>
    </location>
</feature>
<dbReference type="PANTHER" id="PTHR43394">
    <property type="entry name" value="ATP-DEPENDENT PERMEASE MDL1, MITOCHONDRIAL"/>
    <property type="match status" value="1"/>
</dbReference>
<evidence type="ECO:0000256" key="8">
    <source>
        <dbReference type="SAM" id="Phobius"/>
    </source>
</evidence>
<gene>
    <name evidence="12" type="ORF">N7494_005352</name>
</gene>
<protein>
    <recommendedName>
        <fullName evidence="7">ABC multidrug transporter MDR2</fullName>
    </recommendedName>
</protein>
<evidence type="ECO:0000256" key="5">
    <source>
        <dbReference type="ARBA" id="ARBA00022989"/>
    </source>
</evidence>
<evidence type="ECO:0000256" key="7">
    <source>
        <dbReference type="ARBA" id="ARBA00049740"/>
    </source>
</evidence>
<keyword evidence="2 8" id="KW-0812">Transmembrane</keyword>
<dbReference type="SUPFAM" id="SSF90123">
    <property type="entry name" value="ABC transporter transmembrane region"/>
    <property type="match status" value="1"/>
</dbReference>
<dbReference type="InterPro" id="IPR003439">
    <property type="entry name" value="ABC_transporter-like_ATP-bd"/>
</dbReference>
<evidence type="ECO:0000313" key="12">
    <source>
        <dbReference type="EMBL" id="KAJ5544073.1"/>
    </source>
</evidence>
<feature type="transmembrane region" description="Helical" evidence="8">
    <location>
        <begin position="286"/>
        <end position="306"/>
    </location>
</feature>
<dbReference type="InterPro" id="IPR003593">
    <property type="entry name" value="AAA+_ATPase"/>
</dbReference>
<feature type="domain" description="ABC transmembrane type-1" evidence="11">
    <location>
        <begin position="154"/>
        <end position="387"/>
    </location>
</feature>
<dbReference type="InterPro" id="IPR039421">
    <property type="entry name" value="Type_1_exporter"/>
</dbReference>
<dbReference type="Pfam" id="PF00664">
    <property type="entry name" value="ABC_membrane"/>
    <property type="match status" value="1"/>
</dbReference>
<keyword evidence="5 8" id="KW-1133">Transmembrane helix</keyword>
<evidence type="ECO:0000256" key="9">
    <source>
        <dbReference type="SAM" id="SignalP"/>
    </source>
</evidence>